<evidence type="ECO:0000256" key="1">
    <source>
        <dbReference type="ARBA" id="ARBA00010444"/>
    </source>
</evidence>
<keyword evidence="2" id="KW-0689">Ribosomal protein</keyword>
<accession>X1CUN5</accession>
<dbReference type="Gene3D" id="1.10.60.20">
    <property type="entry name" value="Ribosomal protein S17e-like"/>
    <property type="match status" value="1"/>
</dbReference>
<evidence type="ECO:0008006" key="5">
    <source>
        <dbReference type="Google" id="ProtNLM"/>
    </source>
</evidence>
<reference evidence="4" key="1">
    <citation type="journal article" date="2014" name="Front. Microbiol.">
        <title>High frequency of phylogenetically diverse reductive dehalogenase-homologous genes in deep subseafloor sedimentary metagenomes.</title>
        <authorList>
            <person name="Kawai M."/>
            <person name="Futagami T."/>
            <person name="Toyoda A."/>
            <person name="Takaki Y."/>
            <person name="Nishi S."/>
            <person name="Hori S."/>
            <person name="Arai W."/>
            <person name="Tsubouchi T."/>
            <person name="Morono Y."/>
            <person name="Uchiyama I."/>
            <person name="Ito T."/>
            <person name="Fujiyama A."/>
            <person name="Inagaki F."/>
            <person name="Takami H."/>
        </authorList>
    </citation>
    <scope>NUCLEOTIDE SEQUENCE</scope>
    <source>
        <strain evidence="4">Expedition CK06-06</strain>
    </source>
</reference>
<evidence type="ECO:0000256" key="2">
    <source>
        <dbReference type="ARBA" id="ARBA00022980"/>
    </source>
</evidence>
<dbReference type="GO" id="GO:0006412">
    <property type="term" value="P:translation"/>
    <property type="evidence" value="ECO:0007669"/>
    <property type="project" value="InterPro"/>
</dbReference>
<dbReference type="Pfam" id="PF00833">
    <property type="entry name" value="Ribosomal_S17e"/>
    <property type="match status" value="1"/>
</dbReference>
<dbReference type="EMBL" id="BART01036490">
    <property type="protein sequence ID" value="GAH11482.1"/>
    <property type="molecule type" value="Genomic_DNA"/>
</dbReference>
<protein>
    <recommendedName>
        <fullName evidence="5">30S ribosomal protein S17e</fullName>
    </recommendedName>
</protein>
<dbReference type="SUPFAM" id="SSF116820">
    <property type="entry name" value="Rps17e-like"/>
    <property type="match status" value="1"/>
</dbReference>
<sequence length="70" mass="8318">MGNIRPTYIKRIARELMNMYPDRFVASDFQHNKEKVAELADFDSKILRNRVAGYITRILATQKKEHYNET</sequence>
<comment type="caution">
    <text evidence="4">The sequence shown here is derived from an EMBL/GenBank/DDBJ whole genome shotgun (WGS) entry which is preliminary data.</text>
</comment>
<dbReference type="AlphaFoldDB" id="X1CUN5"/>
<dbReference type="PANTHER" id="PTHR10732:SF0">
    <property type="entry name" value="40S RIBOSOMAL PROTEIN S17"/>
    <property type="match status" value="1"/>
</dbReference>
<gene>
    <name evidence="4" type="ORF">S01H4_61511</name>
</gene>
<evidence type="ECO:0000313" key="4">
    <source>
        <dbReference type="EMBL" id="GAH11482.1"/>
    </source>
</evidence>
<dbReference type="GO" id="GO:1990904">
    <property type="term" value="C:ribonucleoprotein complex"/>
    <property type="evidence" value="ECO:0007669"/>
    <property type="project" value="UniProtKB-KW"/>
</dbReference>
<dbReference type="HAMAP" id="MF_00511">
    <property type="entry name" value="Ribosomal_eS17"/>
    <property type="match status" value="1"/>
</dbReference>
<keyword evidence="3" id="KW-0687">Ribonucleoprotein</keyword>
<comment type="similarity">
    <text evidence="1">Belongs to the eukaryotic ribosomal protein eS17 family.</text>
</comment>
<dbReference type="InterPro" id="IPR001210">
    <property type="entry name" value="Ribosomal_eS17"/>
</dbReference>
<dbReference type="NCBIfam" id="NF002242">
    <property type="entry name" value="PRK01151.1"/>
    <property type="match status" value="1"/>
</dbReference>
<dbReference type="PANTHER" id="PTHR10732">
    <property type="entry name" value="40S RIBOSOMAL PROTEIN S17"/>
    <property type="match status" value="1"/>
</dbReference>
<name>X1CUN5_9ZZZZ</name>
<dbReference type="GO" id="GO:0005840">
    <property type="term" value="C:ribosome"/>
    <property type="evidence" value="ECO:0007669"/>
    <property type="project" value="UniProtKB-KW"/>
</dbReference>
<dbReference type="GO" id="GO:0003735">
    <property type="term" value="F:structural constituent of ribosome"/>
    <property type="evidence" value="ECO:0007669"/>
    <property type="project" value="InterPro"/>
</dbReference>
<dbReference type="InterPro" id="IPR036401">
    <property type="entry name" value="Ribosomal_eS17_sf"/>
</dbReference>
<evidence type="ECO:0000256" key="3">
    <source>
        <dbReference type="ARBA" id="ARBA00023274"/>
    </source>
</evidence>
<proteinExistence type="inferred from homology"/>
<organism evidence="4">
    <name type="scientific">marine sediment metagenome</name>
    <dbReference type="NCBI Taxonomy" id="412755"/>
    <lineage>
        <taxon>unclassified sequences</taxon>
        <taxon>metagenomes</taxon>
        <taxon>ecological metagenomes</taxon>
    </lineage>
</organism>